<protein>
    <submittedName>
        <fullName evidence="2">Uncharacterized protein</fullName>
    </submittedName>
</protein>
<dbReference type="EMBL" id="JAWWNJ010000029">
    <property type="protein sequence ID" value="KAK7027872.1"/>
    <property type="molecule type" value="Genomic_DNA"/>
</dbReference>
<accession>A0AAW0BPN0</accession>
<gene>
    <name evidence="2" type="ORF">R3P38DRAFT_3191088</name>
</gene>
<feature type="region of interest" description="Disordered" evidence="1">
    <location>
        <begin position="710"/>
        <end position="789"/>
    </location>
</feature>
<feature type="compositionally biased region" description="Polar residues" evidence="1">
    <location>
        <begin position="36"/>
        <end position="48"/>
    </location>
</feature>
<feature type="compositionally biased region" description="Basic and acidic residues" evidence="1">
    <location>
        <begin position="203"/>
        <end position="216"/>
    </location>
</feature>
<feature type="compositionally biased region" description="Low complexity" evidence="1">
    <location>
        <begin position="726"/>
        <end position="739"/>
    </location>
</feature>
<feature type="compositionally biased region" description="Acidic residues" evidence="1">
    <location>
        <begin position="307"/>
        <end position="320"/>
    </location>
</feature>
<keyword evidence="3" id="KW-1185">Reference proteome</keyword>
<feature type="compositionally biased region" description="Low complexity" evidence="1">
    <location>
        <begin position="19"/>
        <end position="32"/>
    </location>
</feature>
<organism evidence="2 3">
    <name type="scientific">Favolaschia claudopus</name>
    <dbReference type="NCBI Taxonomy" id="2862362"/>
    <lineage>
        <taxon>Eukaryota</taxon>
        <taxon>Fungi</taxon>
        <taxon>Dikarya</taxon>
        <taxon>Basidiomycota</taxon>
        <taxon>Agaricomycotina</taxon>
        <taxon>Agaricomycetes</taxon>
        <taxon>Agaricomycetidae</taxon>
        <taxon>Agaricales</taxon>
        <taxon>Marasmiineae</taxon>
        <taxon>Mycenaceae</taxon>
        <taxon>Favolaschia</taxon>
    </lineage>
</organism>
<feature type="compositionally biased region" description="Basic and acidic residues" evidence="1">
    <location>
        <begin position="321"/>
        <end position="335"/>
    </location>
</feature>
<feature type="compositionally biased region" description="Basic and acidic residues" evidence="1">
    <location>
        <begin position="128"/>
        <end position="146"/>
    </location>
</feature>
<name>A0AAW0BPN0_9AGAR</name>
<comment type="caution">
    <text evidence="2">The sequence shown here is derived from an EMBL/GenBank/DDBJ whole genome shotgun (WGS) entry which is preliminary data.</text>
</comment>
<evidence type="ECO:0000256" key="1">
    <source>
        <dbReference type="SAM" id="MobiDB-lite"/>
    </source>
</evidence>
<dbReference type="AlphaFoldDB" id="A0AAW0BPN0"/>
<feature type="region of interest" description="Disordered" evidence="1">
    <location>
        <begin position="286"/>
        <end position="335"/>
    </location>
</feature>
<feature type="region of interest" description="Disordered" evidence="1">
    <location>
        <begin position="442"/>
        <end position="490"/>
    </location>
</feature>
<sequence length="789" mass="85761">MAPDVVSPQNAGPAPPQPSTVVSPVAPMAPSAPLIPQTSSFTPFQPQFGSLPVQDSFAPQNSFPPGYLGGSFFPGPITQPGPTIPSNSAFGRVSHLAPPPPQYNSLSRGFTMPPLAHDAVLPPHPRRAQREEDNRRNSNTNDRRSAADSNIVSSTRSDRNATAGPAPRRDRYTDDSAPYEYRRELNPDVRGRGIRGSTYAPRSRHDGGRGRNDNFRGRGPPPNRSDVRSSSGPSNRPQQARAHQRDEYDHFLGDDDGAKLYSPRRHPKYRYDSWIPAIVEGRFVPNPSAAETTPRGYPILPPVPAEPGDDSEYPSEESDSDDKRQEKKKAAMIKERNRQAAAVAQLAPGSIVPPAYPTPAPPSAGMFGRLSFDQIDDARVLLNWWAAGDASAYYMAVHLITYYAENTAASRPPGIVHIMSNQSTAGSDFVYARTGQNTSLAKLRAAASNTVTRSDRRRMGRHRNSSRHDHSTTTTGTSTGPSSVIDHDEVMPPAPELSLASFQPSFLGTSPPTVNLPDAPAGLGPSASLADALEYMGRLPPSRWTPGIRLHDGTWPTSSTPIRTDPLVDDVQAARFILMIAPPESEGREGGRDAFIELAMIGFSLFGLFERFVQRGQWMGDSLPLEHYPFDARTLNLSLVLSWIHQHGISPGTEGARALHSFAASWRNQRENLASPTGVQFSSEPINERSVMSWPDEAITSWSHLQHGQLRAGVQSDYPRTPRSRAPSTAAPVVTVPPTNNDEGNAGPTDESAGPTEPVMEVDEEAEPGELPRNDENAAPPSNDEEQEH</sequence>
<reference evidence="2 3" key="1">
    <citation type="journal article" date="2024" name="J Genomics">
        <title>Draft genome sequencing and assembly of Favolaschia claudopus CIRM-BRFM 2984 isolated from oak limbs.</title>
        <authorList>
            <person name="Navarro D."/>
            <person name="Drula E."/>
            <person name="Chaduli D."/>
            <person name="Cazenave R."/>
            <person name="Ahrendt S."/>
            <person name="Wang J."/>
            <person name="Lipzen A."/>
            <person name="Daum C."/>
            <person name="Barry K."/>
            <person name="Grigoriev I.V."/>
            <person name="Favel A."/>
            <person name="Rosso M.N."/>
            <person name="Martin F."/>
        </authorList>
    </citation>
    <scope>NUCLEOTIDE SEQUENCE [LARGE SCALE GENOMIC DNA]</scope>
    <source>
        <strain evidence="2 3">CIRM-BRFM 2984</strain>
    </source>
</reference>
<proteinExistence type="predicted"/>
<feature type="compositionally biased region" description="Basic and acidic residues" evidence="1">
    <location>
        <begin position="167"/>
        <end position="191"/>
    </location>
</feature>
<feature type="compositionally biased region" description="Basic and acidic residues" evidence="1">
    <location>
        <begin position="243"/>
        <end position="258"/>
    </location>
</feature>
<evidence type="ECO:0000313" key="2">
    <source>
        <dbReference type="EMBL" id="KAK7027872.1"/>
    </source>
</evidence>
<feature type="region of interest" description="Disordered" evidence="1">
    <location>
        <begin position="1"/>
        <end position="264"/>
    </location>
</feature>
<feature type="compositionally biased region" description="Polar residues" evidence="1">
    <location>
        <begin position="228"/>
        <end position="238"/>
    </location>
</feature>
<dbReference type="Proteomes" id="UP001362999">
    <property type="component" value="Unassembled WGS sequence"/>
</dbReference>
<feature type="compositionally biased region" description="Low complexity" evidence="1">
    <location>
        <begin position="472"/>
        <end position="483"/>
    </location>
</feature>
<feature type="compositionally biased region" description="Basic residues" evidence="1">
    <location>
        <begin position="455"/>
        <end position="465"/>
    </location>
</feature>
<evidence type="ECO:0000313" key="3">
    <source>
        <dbReference type="Proteomes" id="UP001362999"/>
    </source>
</evidence>